<dbReference type="HOGENOM" id="CLU_2558875_0_0_1"/>
<evidence type="ECO:0000313" key="4">
    <source>
        <dbReference type="EMBL" id="KIM98457.1"/>
    </source>
</evidence>
<evidence type="ECO:0000259" key="3">
    <source>
        <dbReference type="PROSITE" id="PS50158"/>
    </source>
</evidence>
<reference evidence="4 5" key="1">
    <citation type="submission" date="2014-04" db="EMBL/GenBank/DDBJ databases">
        <authorList>
            <consortium name="DOE Joint Genome Institute"/>
            <person name="Kuo A."/>
            <person name="Martino E."/>
            <person name="Perotto S."/>
            <person name="Kohler A."/>
            <person name="Nagy L.G."/>
            <person name="Floudas D."/>
            <person name="Copeland A."/>
            <person name="Barry K.W."/>
            <person name="Cichocki N."/>
            <person name="Veneault-Fourrey C."/>
            <person name="LaButti K."/>
            <person name="Lindquist E.A."/>
            <person name="Lipzen A."/>
            <person name="Lundell T."/>
            <person name="Morin E."/>
            <person name="Murat C."/>
            <person name="Sun H."/>
            <person name="Tunlid A."/>
            <person name="Henrissat B."/>
            <person name="Grigoriev I.V."/>
            <person name="Hibbett D.S."/>
            <person name="Martin F."/>
            <person name="Nordberg H.P."/>
            <person name="Cantor M.N."/>
            <person name="Hua S.X."/>
        </authorList>
    </citation>
    <scope>NUCLEOTIDE SEQUENCE [LARGE SCALE GENOMIC DNA]</scope>
    <source>
        <strain evidence="4 5">Zn</strain>
    </source>
</reference>
<dbReference type="SUPFAM" id="SSF57756">
    <property type="entry name" value="Retrovirus zinc finger-like domains"/>
    <property type="match status" value="1"/>
</dbReference>
<dbReference type="OrthoDB" id="3438866at2759"/>
<reference evidence="5" key="2">
    <citation type="submission" date="2015-01" db="EMBL/GenBank/DDBJ databases">
        <title>Evolutionary Origins and Diversification of the Mycorrhizal Mutualists.</title>
        <authorList>
            <consortium name="DOE Joint Genome Institute"/>
            <consortium name="Mycorrhizal Genomics Consortium"/>
            <person name="Kohler A."/>
            <person name="Kuo A."/>
            <person name="Nagy L.G."/>
            <person name="Floudas D."/>
            <person name="Copeland A."/>
            <person name="Barry K.W."/>
            <person name="Cichocki N."/>
            <person name="Veneault-Fourrey C."/>
            <person name="LaButti K."/>
            <person name="Lindquist E.A."/>
            <person name="Lipzen A."/>
            <person name="Lundell T."/>
            <person name="Morin E."/>
            <person name="Murat C."/>
            <person name="Riley R."/>
            <person name="Ohm R."/>
            <person name="Sun H."/>
            <person name="Tunlid A."/>
            <person name="Henrissat B."/>
            <person name="Grigoriev I.V."/>
            <person name="Hibbett D.S."/>
            <person name="Martin F."/>
        </authorList>
    </citation>
    <scope>NUCLEOTIDE SEQUENCE [LARGE SCALE GENOMIC DNA]</scope>
    <source>
        <strain evidence="5">Zn</strain>
    </source>
</reference>
<dbReference type="InterPro" id="IPR036875">
    <property type="entry name" value="Znf_CCHC_sf"/>
</dbReference>
<dbReference type="Proteomes" id="UP000054321">
    <property type="component" value="Unassembled WGS sequence"/>
</dbReference>
<dbReference type="EMBL" id="KN832880">
    <property type="protein sequence ID" value="KIM98457.1"/>
    <property type="molecule type" value="Genomic_DNA"/>
</dbReference>
<evidence type="ECO:0000313" key="5">
    <source>
        <dbReference type="Proteomes" id="UP000054321"/>
    </source>
</evidence>
<dbReference type="GO" id="GO:0003676">
    <property type="term" value="F:nucleic acid binding"/>
    <property type="evidence" value="ECO:0007669"/>
    <property type="project" value="InterPro"/>
</dbReference>
<feature type="domain" description="CCHC-type" evidence="3">
    <location>
        <begin position="55"/>
        <end position="72"/>
    </location>
</feature>
<keyword evidence="5" id="KW-1185">Reference proteome</keyword>
<evidence type="ECO:0000256" key="2">
    <source>
        <dbReference type="SAM" id="MobiDB-lite"/>
    </source>
</evidence>
<dbReference type="InParanoid" id="A0A0C3D945"/>
<organism evidence="4 5">
    <name type="scientific">Oidiodendron maius (strain Zn)</name>
    <dbReference type="NCBI Taxonomy" id="913774"/>
    <lineage>
        <taxon>Eukaryota</taxon>
        <taxon>Fungi</taxon>
        <taxon>Dikarya</taxon>
        <taxon>Ascomycota</taxon>
        <taxon>Pezizomycotina</taxon>
        <taxon>Leotiomycetes</taxon>
        <taxon>Leotiomycetes incertae sedis</taxon>
        <taxon>Myxotrichaceae</taxon>
        <taxon>Oidiodendron</taxon>
    </lineage>
</organism>
<evidence type="ECO:0000256" key="1">
    <source>
        <dbReference type="PROSITE-ProRule" id="PRU00047"/>
    </source>
</evidence>
<name>A0A0C3D945_OIDMZ</name>
<keyword evidence="1" id="KW-0863">Zinc-finger</keyword>
<sequence length="82" mass="9570">MDLLKAGISSLAKHQRARGTRDSQDIQDQALIDEQIKREMQQYRNISQDSRPRERRCSNCGKNGHNARACQEGIEMFNVYRF</sequence>
<protein>
    <recommendedName>
        <fullName evidence="3">CCHC-type domain-containing protein</fullName>
    </recommendedName>
</protein>
<dbReference type="PROSITE" id="PS50158">
    <property type="entry name" value="ZF_CCHC"/>
    <property type="match status" value="1"/>
</dbReference>
<dbReference type="AlphaFoldDB" id="A0A0C3D945"/>
<dbReference type="GO" id="GO:0008270">
    <property type="term" value="F:zinc ion binding"/>
    <property type="evidence" value="ECO:0007669"/>
    <property type="project" value="UniProtKB-KW"/>
</dbReference>
<feature type="region of interest" description="Disordered" evidence="2">
    <location>
        <begin position="45"/>
        <end position="65"/>
    </location>
</feature>
<keyword evidence="1" id="KW-0862">Zinc</keyword>
<dbReference type="Gene3D" id="4.10.60.10">
    <property type="entry name" value="Zinc finger, CCHC-type"/>
    <property type="match status" value="1"/>
</dbReference>
<dbReference type="InterPro" id="IPR001878">
    <property type="entry name" value="Znf_CCHC"/>
</dbReference>
<keyword evidence="1" id="KW-0479">Metal-binding</keyword>
<proteinExistence type="predicted"/>
<accession>A0A0C3D945</accession>
<gene>
    <name evidence="4" type="ORF">OIDMADRAFT_202244</name>
</gene>